<accession>A0AAW1LYQ3</accession>
<dbReference type="AlphaFoldDB" id="A0AAW1LYQ3"/>
<feature type="region of interest" description="Disordered" evidence="1">
    <location>
        <begin position="58"/>
        <end position="77"/>
    </location>
</feature>
<name>A0AAW1LYQ3_POPJA</name>
<evidence type="ECO:0000313" key="2">
    <source>
        <dbReference type="EMBL" id="KAK9739071.1"/>
    </source>
</evidence>
<feature type="compositionally biased region" description="Basic residues" evidence="1">
    <location>
        <begin position="66"/>
        <end position="77"/>
    </location>
</feature>
<dbReference type="EMBL" id="JASPKY010000079">
    <property type="protein sequence ID" value="KAK9739071.1"/>
    <property type="molecule type" value="Genomic_DNA"/>
</dbReference>
<organism evidence="2 3">
    <name type="scientific">Popillia japonica</name>
    <name type="common">Japanese beetle</name>
    <dbReference type="NCBI Taxonomy" id="7064"/>
    <lineage>
        <taxon>Eukaryota</taxon>
        <taxon>Metazoa</taxon>
        <taxon>Ecdysozoa</taxon>
        <taxon>Arthropoda</taxon>
        <taxon>Hexapoda</taxon>
        <taxon>Insecta</taxon>
        <taxon>Pterygota</taxon>
        <taxon>Neoptera</taxon>
        <taxon>Endopterygota</taxon>
        <taxon>Coleoptera</taxon>
        <taxon>Polyphaga</taxon>
        <taxon>Scarabaeiformia</taxon>
        <taxon>Scarabaeidae</taxon>
        <taxon>Rutelinae</taxon>
        <taxon>Popillia</taxon>
    </lineage>
</organism>
<reference evidence="2 3" key="1">
    <citation type="journal article" date="2024" name="BMC Genomics">
        <title>De novo assembly and annotation of Popillia japonica's genome with initial clues to its potential as an invasive pest.</title>
        <authorList>
            <person name="Cucini C."/>
            <person name="Boschi S."/>
            <person name="Funari R."/>
            <person name="Cardaioli E."/>
            <person name="Iannotti N."/>
            <person name="Marturano G."/>
            <person name="Paoli F."/>
            <person name="Bruttini M."/>
            <person name="Carapelli A."/>
            <person name="Frati F."/>
            <person name="Nardi F."/>
        </authorList>
    </citation>
    <scope>NUCLEOTIDE SEQUENCE [LARGE SCALE GENOMIC DNA]</scope>
    <source>
        <strain evidence="2">DMR45628</strain>
    </source>
</reference>
<sequence length="77" mass="9163">MEEKMGKLDTKVENLEKRNNLIIVGYEPQTSNNYELIHELENFNREVLRVETKIRNANKTTGPARSRWKTGKKQLRY</sequence>
<evidence type="ECO:0000313" key="3">
    <source>
        <dbReference type="Proteomes" id="UP001458880"/>
    </source>
</evidence>
<comment type="caution">
    <text evidence="2">The sequence shown here is derived from an EMBL/GenBank/DDBJ whole genome shotgun (WGS) entry which is preliminary data.</text>
</comment>
<gene>
    <name evidence="2" type="ORF">QE152_g9333</name>
</gene>
<dbReference type="Proteomes" id="UP001458880">
    <property type="component" value="Unassembled WGS sequence"/>
</dbReference>
<evidence type="ECO:0000256" key="1">
    <source>
        <dbReference type="SAM" id="MobiDB-lite"/>
    </source>
</evidence>
<protein>
    <submittedName>
        <fullName evidence="2">Uncharacterized protein</fullName>
    </submittedName>
</protein>
<proteinExistence type="predicted"/>
<keyword evidence="3" id="KW-1185">Reference proteome</keyword>